<dbReference type="PANTHER" id="PTHR45748:SF7">
    <property type="entry name" value="1-PHOSPHATIDYLINOSITOL 3-PHOSPHATE 5-KINASE-RELATED"/>
    <property type="match status" value="1"/>
</dbReference>
<dbReference type="GO" id="GO:0000285">
    <property type="term" value="F:1-phosphatidylinositol-3-phosphate 5-kinase activity"/>
    <property type="evidence" value="ECO:0007669"/>
    <property type="project" value="TreeGrafter"/>
</dbReference>
<dbReference type="Pfam" id="PF01504">
    <property type="entry name" value="PIP5K"/>
    <property type="match status" value="1"/>
</dbReference>
<keyword evidence="1" id="KW-0067">ATP-binding</keyword>
<keyword evidence="1" id="KW-0547">Nucleotide-binding</keyword>
<dbReference type="GO" id="GO:0046854">
    <property type="term" value="P:phosphatidylinositol phosphate biosynthetic process"/>
    <property type="evidence" value="ECO:0007669"/>
    <property type="project" value="TreeGrafter"/>
</dbReference>
<evidence type="ECO:0000259" key="2">
    <source>
        <dbReference type="PROSITE" id="PS51455"/>
    </source>
</evidence>
<keyword evidence="4" id="KW-1185">Reference proteome</keyword>
<name>A0A9J6FK49_HAELO</name>
<dbReference type="InterPro" id="IPR027483">
    <property type="entry name" value="PInositol-4-P-4/5-kinase_C_sf"/>
</dbReference>
<proteinExistence type="predicted"/>
<dbReference type="Gene3D" id="3.30.810.10">
    <property type="entry name" value="2-Layer Sandwich"/>
    <property type="match status" value="1"/>
</dbReference>
<dbReference type="GO" id="GO:0005524">
    <property type="term" value="F:ATP binding"/>
    <property type="evidence" value="ECO:0007669"/>
    <property type="project" value="UniProtKB-UniRule"/>
</dbReference>
<gene>
    <name evidence="3" type="ORF">HPB48_002286</name>
</gene>
<dbReference type="PROSITE" id="PS51455">
    <property type="entry name" value="PIPK"/>
    <property type="match status" value="1"/>
</dbReference>
<reference evidence="3 4" key="1">
    <citation type="journal article" date="2020" name="Cell">
        <title>Large-Scale Comparative Analyses of Tick Genomes Elucidate Their Genetic Diversity and Vector Capacities.</title>
        <authorList>
            <consortium name="Tick Genome and Microbiome Consortium (TIGMIC)"/>
            <person name="Jia N."/>
            <person name="Wang J."/>
            <person name="Shi W."/>
            <person name="Du L."/>
            <person name="Sun Y."/>
            <person name="Zhan W."/>
            <person name="Jiang J.F."/>
            <person name="Wang Q."/>
            <person name="Zhang B."/>
            <person name="Ji P."/>
            <person name="Bell-Sakyi L."/>
            <person name="Cui X.M."/>
            <person name="Yuan T.T."/>
            <person name="Jiang B.G."/>
            <person name="Yang W.F."/>
            <person name="Lam T.T."/>
            <person name="Chang Q.C."/>
            <person name="Ding S.J."/>
            <person name="Wang X.J."/>
            <person name="Zhu J.G."/>
            <person name="Ruan X.D."/>
            <person name="Zhao L."/>
            <person name="Wei J.T."/>
            <person name="Ye R.Z."/>
            <person name="Que T.C."/>
            <person name="Du C.H."/>
            <person name="Zhou Y.H."/>
            <person name="Cheng J.X."/>
            <person name="Dai P.F."/>
            <person name="Guo W.B."/>
            <person name="Han X.H."/>
            <person name="Huang E.J."/>
            <person name="Li L.F."/>
            <person name="Wei W."/>
            <person name="Gao Y.C."/>
            <person name="Liu J.Z."/>
            <person name="Shao H.Z."/>
            <person name="Wang X."/>
            <person name="Wang C.C."/>
            <person name="Yang T.C."/>
            <person name="Huo Q.B."/>
            <person name="Li W."/>
            <person name="Chen H.Y."/>
            <person name="Chen S.E."/>
            <person name="Zhou L.G."/>
            <person name="Ni X.B."/>
            <person name="Tian J.H."/>
            <person name="Sheng Y."/>
            <person name="Liu T."/>
            <person name="Pan Y.S."/>
            <person name="Xia L.Y."/>
            <person name="Li J."/>
            <person name="Zhao F."/>
            <person name="Cao W.C."/>
        </authorList>
    </citation>
    <scope>NUCLEOTIDE SEQUENCE [LARGE SCALE GENOMIC DNA]</scope>
    <source>
        <strain evidence="3">HaeL-2018</strain>
    </source>
</reference>
<keyword evidence="1" id="KW-0418">Kinase</keyword>
<evidence type="ECO:0000313" key="3">
    <source>
        <dbReference type="EMBL" id="KAH9362308.1"/>
    </source>
</evidence>
<protein>
    <recommendedName>
        <fullName evidence="2">PIPK domain-containing protein</fullName>
    </recommendedName>
</protein>
<comment type="caution">
    <text evidence="3">The sequence shown here is derived from an EMBL/GenBank/DDBJ whole genome shotgun (WGS) entry which is preliminary data.</text>
</comment>
<organism evidence="3 4">
    <name type="scientific">Haemaphysalis longicornis</name>
    <name type="common">Bush tick</name>
    <dbReference type="NCBI Taxonomy" id="44386"/>
    <lineage>
        <taxon>Eukaryota</taxon>
        <taxon>Metazoa</taxon>
        <taxon>Ecdysozoa</taxon>
        <taxon>Arthropoda</taxon>
        <taxon>Chelicerata</taxon>
        <taxon>Arachnida</taxon>
        <taxon>Acari</taxon>
        <taxon>Parasitiformes</taxon>
        <taxon>Ixodida</taxon>
        <taxon>Ixodoidea</taxon>
        <taxon>Ixodidae</taxon>
        <taxon>Haemaphysalinae</taxon>
        <taxon>Haemaphysalis</taxon>
    </lineage>
</organism>
<accession>A0A9J6FK49</accession>
<dbReference type="PANTHER" id="PTHR45748">
    <property type="entry name" value="1-PHOSPHATIDYLINOSITOL 3-PHOSPHATE 5-KINASE-RELATED"/>
    <property type="match status" value="1"/>
</dbReference>
<dbReference type="EMBL" id="JABSTR010000001">
    <property type="protein sequence ID" value="KAH9362308.1"/>
    <property type="molecule type" value="Genomic_DNA"/>
</dbReference>
<evidence type="ECO:0000256" key="1">
    <source>
        <dbReference type="PROSITE-ProRule" id="PRU00781"/>
    </source>
</evidence>
<feature type="domain" description="PIPK" evidence="2">
    <location>
        <begin position="1"/>
        <end position="110"/>
    </location>
</feature>
<dbReference type="GO" id="GO:0010008">
    <property type="term" value="C:endosome membrane"/>
    <property type="evidence" value="ECO:0007669"/>
    <property type="project" value="TreeGrafter"/>
</dbReference>
<keyword evidence="1" id="KW-0808">Transferase</keyword>
<dbReference type="SUPFAM" id="SSF56104">
    <property type="entry name" value="SAICAR synthase-like"/>
    <property type="match status" value="1"/>
</dbReference>
<evidence type="ECO:0000313" key="4">
    <source>
        <dbReference type="Proteomes" id="UP000821853"/>
    </source>
</evidence>
<dbReference type="AlphaFoldDB" id="A0A9J6FK49"/>
<dbReference type="Proteomes" id="UP000821853">
    <property type="component" value="Chromosome 1"/>
</dbReference>
<dbReference type="OrthoDB" id="6511750at2759"/>
<dbReference type="InterPro" id="IPR002498">
    <property type="entry name" value="PInositol-4-P-4/5-kinase_core"/>
</dbReference>
<dbReference type="VEuPathDB" id="VectorBase:HLOH_062535"/>
<sequence length="171" mass="19585">MWSSWTKNLLKTTCDSPLYVRPHSKTVLSLAIRNDANFLSDNSVMDYSLLVGFDNDRKELVVGIIDYIRTFTWDKKLEMVVEVDSDPEGPREAAHNRLAQPVQSSLLRGYGQVLSVRAGPLEWPWQRRRLLMRSCDQLKCCDELWCCCDKTFTELHFVGCPQLASIETSAP</sequence>